<proteinExistence type="predicted"/>
<accession>G5SD15</accession>
<reference evidence="1 2" key="1">
    <citation type="journal article" date="2011" name="BMC Genomics">
        <title>Genome sequencing reveals diversification of virulence factor content and possible host adaptation in distinct subpopulations of Salmonella enterica.</title>
        <authorList>
            <person name="den Bakker H.C."/>
            <person name="Moreno Switt A.I."/>
            <person name="Govoni G."/>
            <person name="Cummings C.A."/>
            <person name="Ranieri M.L."/>
            <person name="Degoricija L."/>
            <person name="Hoelzer K."/>
            <person name="Rodriguez-Rivera L.D."/>
            <person name="Brown S."/>
            <person name="Bolchacova E."/>
            <person name="Furtado M.R."/>
            <person name="Wiedmann M."/>
        </authorList>
    </citation>
    <scope>NUCLEOTIDE SEQUENCE [LARGE SCALE GENOMIC DNA]</scope>
    <source>
        <strain evidence="1 2">A4-580</strain>
    </source>
</reference>
<dbReference type="EMBL" id="AFCX01001035">
    <property type="protein sequence ID" value="EHD02281.1"/>
    <property type="molecule type" value="Genomic_DNA"/>
</dbReference>
<dbReference type="AlphaFoldDB" id="G5SD15"/>
<protein>
    <submittedName>
        <fullName evidence="1">Uncharacterized protein</fullName>
    </submittedName>
</protein>
<name>G5SD15_SALET</name>
<evidence type="ECO:0000313" key="1">
    <source>
        <dbReference type="EMBL" id="EHD02281.1"/>
    </source>
</evidence>
<evidence type="ECO:0000313" key="2">
    <source>
        <dbReference type="Proteomes" id="UP000003536"/>
    </source>
</evidence>
<dbReference type="Proteomes" id="UP000003536">
    <property type="component" value="Unassembled WGS sequence"/>
</dbReference>
<feature type="non-terminal residue" evidence="1">
    <location>
        <position position="1"/>
    </location>
</feature>
<sequence length="43" mass="4872">TINALDDDRRHYRAATAADGLIIQYTTPFKSPQSGLKDEVYFI</sequence>
<organism evidence="1 2">
    <name type="scientific">Salmonella enterica subsp. enterica serovar Wandsworth str. A4-580</name>
    <dbReference type="NCBI Taxonomy" id="913086"/>
    <lineage>
        <taxon>Bacteria</taxon>
        <taxon>Pseudomonadati</taxon>
        <taxon>Pseudomonadota</taxon>
        <taxon>Gammaproteobacteria</taxon>
        <taxon>Enterobacterales</taxon>
        <taxon>Enterobacteriaceae</taxon>
        <taxon>Salmonella</taxon>
    </lineage>
</organism>
<gene>
    <name evidence="1" type="ORF">LTSEWAN_3159</name>
</gene>
<comment type="caution">
    <text evidence="1">The sequence shown here is derived from an EMBL/GenBank/DDBJ whole genome shotgun (WGS) entry which is preliminary data.</text>
</comment>